<dbReference type="AlphaFoldDB" id="A0A8C9L2A2"/>
<keyword evidence="3 12" id="KW-0812">Transmembrane</keyword>
<keyword evidence="7 12" id="KW-1133">Transmembrane helix</keyword>
<dbReference type="GO" id="GO:0016339">
    <property type="term" value="P:calcium-dependent cell-cell adhesion via plasma membrane cell adhesion molecules"/>
    <property type="evidence" value="ECO:0007669"/>
    <property type="project" value="TreeGrafter"/>
</dbReference>
<evidence type="ECO:0000256" key="2">
    <source>
        <dbReference type="ARBA" id="ARBA00022475"/>
    </source>
</evidence>
<dbReference type="InterPro" id="IPR015919">
    <property type="entry name" value="Cadherin-like_sf"/>
</dbReference>
<dbReference type="SMART" id="SM00112">
    <property type="entry name" value="CA"/>
    <property type="match status" value="6"/>
</dbReference>
<dbReference type="FunFam" id="2.60.40.60:FF:000188">
    <property type="entry name" value="Cadherin 17"/>
    <property type="match status" value="1"/>
</dbReference>
<dbReference type="GO" id="GO:0045296">
    <property type="term" value="F:cadherin binding"/>
    <property type="evidence" value="ECO:0007669"/>
    <property type="project" value="TreeGrafter"/>
</dbReference>
<dbReference type="Pfam" id="PF00028">
    <property type="entry name" value="Cadherin"/>
    <property type="match status" value="4"/>
</dbReference>
<organism evidence="14 15">
    <name type="scientific">Pavo cristatus</name>
    <name type="common">Indian peafowl</name>
    <name type="synonym">Blue peafowl</name>
    <dbReference type="NCBI Taxonomy" id="9049"/>
    <lineage>
        <taxon>Eukaryota</taxon>
        <taxon>Metazoa</taxon>
        <taxon>Chordata</taxon>
        <taxon>Craniata</taxon>
        <taxon>Vertebrata</taxon>
        <taxon>Euteleostomi</taxon>
        <taxon>Archelosauria</taxon>
        <taxon>Archosauria</taxon>
        <taxon>Dinosauria</taxon>
        <taxon>Saurischia</taxon>
        <taxon>Theropoda</taxon>
        <taxon>Coelurosauria</taxon>
        <taxon>Aves</taxon>
        <taxon>Neognathae</taxon>
        <taxon>Galloanserae</taxon>
        <taxon>Galliformes</taxon>
        <taxon>Phasianidae</taxon>
        <taxon>Phasianinae</taxon>
        <taxon>Pavo</taxon>
    </lineage>
</organism>
<sequence>MRVHATDLDDPTTPHAQLNYSIPHHFPNPYEKMLFQINSLTGEISPSRTGSYYLDPQKQDTFTLVVSVKDMAGMTENAFKNSVDVIITVKESLWKAPPTITIKENSTQPHPVNISQVHSNEPDVIYEVFEKESLAKFPFSIDQNGSIYVTEPLDREEKDAYSFFVITKDKEGELVDKPLKINIVVEDINDSPPVCQNAVTILEVQENESGGSSIGTLSATDMDQKDTLNSRLKFKILSQDPAVPTDNLFFIQQDTGVLQLRGHSLNKRIASNYSLKVQVTDEVFQTICDVQIYVIDINDQIPIFERSDYHNVTVAESLPVGTVLLEIQATDGDEPATGSSYIIYQVKEGDPNNTFIIETDPETNRGFLKINKALDFETAEVHNLVINATNPEPLVSGVQYNSSSLTLFKVFVTNVDEPPAFHKEVYTAELSEDVPVNTLVVTVEAHDPEGDAVRYSLEGDWRKWLRIDSTTGQIYTASALDREQEQVYRVDVVASEINNAAQKFKTPLVLNLKDVNDNPPQLNMDYPLFFCYPLRGEEKTLIQATDDDEQKFYSTITFSLKDDIDTRNNWEITKVNGTHAYLSPKHTNFEEKVYTAPMTITDNGVPPLEREVILEVNICTCSSENSCFIQVEREHSKPSTGQAIGILLGVLIVIGAIIGGAFFHMKYKEKNKKKSQQEDAKGQSECDKLNI</sequence>
<comment type="subcellular location">
    <subcellularLocation>
        <location evidence="1">Cell membrane</location>
    </subcellularLocation>
</comment>
<evidence type="ECO:0000256" key="7">
    <source>
        <dbReference type="ARBA" id="ARBA00022989"/>
    </source>
</evidence>
<accession>A0A8C9L2A2</accession>
<dbReference type="PRINTS" id="PR00205">
    <property type="entry name" value="CADHERIN"/>
</dbReference>
<evidence type="ECO:0000256" key="10">
    <source>
        <dbReference type="PROSITE-ProRule" id="PRU00043"/>
    </source>
</evidence>
<dbReference type="GO" id="GO:0008013">
    <property type="term" value="F:beta-catenin binding"/>
    <property type="evidence" value="ECO:0007669"/>
    <property type="project" value="TreeGrafter"/>
</dbReference>
<dbReference type="GO" id="GO:0000902">
    <property type="term" value="P:cell morphogenesis"/>
    <property type="evidence" value="ECO:0007669"/>
    <property type="project" value="TreeGrafter"/>
</dbReference>
<proteinExistence type="predicted"/>
<dbReference type="PROSITE" id="PS00232">
    <property type="entry name" value="CADHERIN_1"/>
    <property type="match status" value="1"/>
</dbReference>
<evidence type="ECO:0000256" key="11">
    <source>
        <dbReference type="SAM" id="MobiDB-lite"/>
    </source>
</evidence>
<dbReference type="GO" id="GO:0005912">
    <property type="term" value="C:adherens junction"/>
    <property type="evidence" value="ECO:0007669"/>
    <property type="project" value="TreeGrafter"/>
</dbReference>
<feature type="domain" description="Cadherin" evidence="13">
    <location>
        <begin position="196"/>
        <end position="304"/>
    </location>
</feature>
<dbReference type="FunFam" id="2.60.40.60:FF:000183">
    <property type="entry name" value="Cadherin 17"/>
    <property type="match status" value="1"/>
</dbReference>
<keyword evidence="15" id="KW-1185">Reference proteome</keyword>
<dbReference type="FunFam" id="2.60.40.60:FF:000011">
    <property type="entry name" value="Cadherin 1"/>
    <property type="match status" value="1"/>
</dbReference>
<protein>
    <submittedName>
        <fullName evidence="14">Cadherin 17</fullName>
    </submittedName>
</protein>
<keyword evidence="4" id="KW-0677">Repeat</keyword>
<name>A0A8C9L2A2_PAVCR</name>
<dbReference type="PANTHER" id="PTHR24027">
    <property type="entry name" value="CADHERIN-23"/>
    <property type="match status" value="1"/>
</dbReference>
<dbReference type="GO" id="GO:0016477">
    <property type="term" value="P:cell migration"/>
    <property type="evidence" value="ECO:0007669"/>
    <property type="project" value="TreeGrafter"/>
</dbReference>
<evidence type="ECO:0000313" key="15">
    <source>
        <dbReference type="Proteomes" id="UP000694428"/>
    </source>
</evidence>
<dbReference type="GO" id="GO:0034332">
    <property type="term" value="P:adherens junction organization"/>
    <property type="evidence" value="ECO:0007669"/>
    <property type="project" value="TreeGrafter"/>
</dbReference>
<evidence type="ECO:0000256" key="9">
    <source>
        <dbReference type="ARBA" id="ARBA00023180"/>
    </source>
</evidence>
<feature type="domain" description="Cadherin" evidence="13">
    <location>
        <begin position="94"/>
        <end position="195"/>
    </location>
</feature>
<keyword evidence="8 12" id="KW-0472">Membrane</keyword>
<feature type="compositionally biased region" description="Basic and acidic residues" evidence="11">
    <location>
        <begin position="675"/>
        <end position="691"/>
    </location>
</feature>
<dbReference type="FunFam" id="2.60.40.60:FF:000152">
    <property type="entry name" value="Cadherin 17"/>
    <property type="match status" value="1"/>
</dbReference>
<dbReference type="GO" id="GO:0007043">
    <property type="term" value="P:cell-cell junction assembly"/>
    <property type="evidence" value="ECO:0007669"/>
    <property type="project" value="TreeGrafter"/>
</dbReference>
<feature type="domain" description="Cadherin" evidence="13">
    <location>
        <begin position="1"/>
        <end position="100"/>
    </location>
</feature>
<dbReference type="FunFam" id="2.60.40.60:FF:000151">
    <property type="entry name" value="Cadherin 17"/>
    <property type="match status" value="1"/>
</dbReference>
<dbReference type="InterPro" id="IPR020894">
    <property type="entry name" value="Cadherin_CS"/>
</dbReference>
<dbReference type="GO" id="GO:0007156">
    <property type="term" value="P:homophilic cell adhesion via plasma membrane adhesion molecules"/>
    <property type="evidence" value="ECO:0007669"/>
    <property type="project" value="InterPro"/>
</dbReference>
<keyword evidence="6" id="KW-0130">Cell adhesion</keyword>
<evidence type="ECO:0000259" key="13">
    <source>
        <dbReference type="PROSITE" id="PS50268"/>
    </source>
</evidence>
<dbReference type="SUPFAM" id="SSF49313">
    <property type="entry name" value="Cadherin-like"/>
    <property type="match status" value="6"/>
</dbReference>
<dbReference type="GO" id="GO:0005509">
    <property type="term" value="F:calcium ion binding"/>
    <property type="evidence" value="ECO:0007669"/>
    <property type="project" value="UniProtKB-UniRule"/>
</dbReference>
<evidence type="ECO:0000256" key="5">
    <source>
        <dbReference type="ARBA" id="ARBA00022837"/>
    </source>
</evidence>
<evidence type="ECO:0000256" key="3">
    <source>
        <dbReference type="ARBA" id="ARBA00022692"/>
    </source>
</evidence>
<dbReference type="Gene3D" id="2.60.40.60">
    <property type="entry name" value="Cadherins"/>
    <property type="match status" value="6"/>
</dbReference>
<evidence type="ECO:0000256" key="12">
    <source>
        <dbReference type="SAM" id="Phobius"/>
    </source>
</evidence>
<keyword evidence="2" id="KW-1003">Cell membrane</keyword>
<feature type="transmembrane region" description="Helical" evidence="12">
    <location>
        <begin position="643"/>
        <end position="665"/>
    </location>
</feature>
<feature type="region of interest" description="Disordered" evidence="11">
    <location>
        <begin position="672"/>
        <end position="691"/>
    </location>
</feature>
<keyword evidence="5 10" id="KW-0106">Calcium</keyword>
<evidence type="ECO:0000256" key="6">
    <source>
        <dbReference type="ARBA" id="ARBA00022889"/>
    </source>
</evidence>
<reference evidence="14" key="1">
    <citation type="submission" date="2025-08" db="UniProtKB">
        <authorList>
            <consortium name="Ensembl"/>
        </authorList>
    </citation>
    <scope>IDENTIFICATION</scope>
</reference>
<feature type="domain" description="Cadherin" evidence="13">
    <location>
        <begin position="306"/>
        <end position="421"/>
    </location>
</feature>
<dbReference type="PROSITE" id="PS50268">
    <property type="entry name" value="CADHERIN_2"/>
    <property type="match status" value="6"/>
</dbReference>
<dbReference type="CDD" id="cd11304">
    <property type="entry name" value="Cadherin_repeat"/>
    <property type="match status" value="5"/>
</dbReference>
<evidence type="ECO:0000256" key="1">
    <source>
        <dbReference type="ARBA" id="ARBA00004236"/>
    </source>
</evidence>
<dbReference type="Ensembl" id="ENSPSTT00000001493.1">
    <property type="protein sequence ID" value="ENSPSTP00000001414.1"/>
    <property type="gene ID" value="ENSPSTG00000001108.1"/>
</dbReference>
<feature type="domain" description="Cadherin" evidence="13">
    <location>
        <begin position="542"/>
        <end position="628"/>
    </location>
</feature>
<dbReference type="PANTHER" id="PTHR24027:SF419">
    <property type="entry name" value="CADHERIN-17"/>
    <property type="match status" value="1"/>
</dbReference>
<feature type="domain" description="Cadherin" evidence="13">
    <location>
        <begin position="422"/>
        <end position="522"/>
    </location>
</feature>
<evidence type="ECO:0000256" key="4">
    <source>
        <dbReference type="ARBA" id="ARBA00022737"/>
    </source>
</evidence>
<dbReference type="FunFam" id="2.60.40.60:FF:000020">
    <property type="entry name" value="Dachsous cadherin-related 1b"/>
    <property type="match status" value="1"/>
</dbReference>
<dbReference type="GO" id="GO:0016342">
    <property type="term" value="C:catenin complex"/>
    <property type="evidence" value="ECO:0007669"/>
    <property type="project" value="TreeGrafter"/>
</dbReference>
<keyword evidence="9" id="KW-0325">Glycoprotein</keyword>
<dbReference type="GO" id="GO:0044331">
    <property type="term" value="P:cell-cell adhesion mediated by cadherin"/>
    <property type="evidence" value="ECO:0007669"/>
    <property type="project" value="TreeGrafter"/>
</dbReference>
<evidence type="ECO:0000256" key="8">
    <source>
        <dbReference type="ARBA" id="ARBA00023136"/>
    </source>
</evidence>
<evidence type="ECO:0000313" key="14">
    <source>
        <dbReference type="Ensembl" id="ENSPSTP00000001414.1"/>
    </source>
</evidence>
<dbReference type="InterPro" id="IPR002126">
    <property type="entry name" value="Cadherin-like_dom"/>
</dbReference>
<reference evidence="14" key="2">
    <citation type="submission" date="2025-09" db="UniProtKB">
        <authorList>
            <consortium name="Ensembl"/>
        </authorList>
    </citation>
    <scope>IDENTIFICATION</scope>
</reference>
<dbReference type="InterPro" id="IPR039808">
    <property type="entry name" value="Cadherin"/>
</dbReference>
<dbReference type="Proteomes" id="UP000694428">
    <property type="component" value="Unplaced"/>
</dbReference>